<feature type="compositionally biased region" description="Polar residues" evidence="1">
    <location>
        <begin position="879"/>
        <end position="892"/>
    </location>
</feature>
<feature type="compositionally biased region" description="Low complexity" evidence="1">
    <location>
        <begin position="471"/>
        <end position="480"/>
    </location>
</feature>
<organism evidence="2 3">
    <name type="scientific">Leptomonas pyrrhocoris</name>
    <name type="common">Firebug parasite</name>
    <dbReference type="NCBI Taxonomy" id="157538"/>
    <lineage>
        <taxon>Eukaryota</taxon>
        <taxon>Discoba</taxon>
        <taxon>Euglenozoa</taxon>
        <taxon>Kinetoplastea</taxon>
        <taxon>Metakinetoplastina</taxon>
        <taxon>Trypanosomatida</taxon>
        <taxon>Trypanosomatidae</taxon>
        <taxon>Leishmaniinae</taxon>
        <taxon>Leptomonas</taxon>
    </lineage>
</organism>
<feature type="region of interest" description="Disordered" evidence="1">
    <location>
        <begin position="1"/>
        <end position="281"/>
    </location>
</feature>
<feature type="compositionally biased region" description="Low complexity" evidence="1">
    <location>
        <begin position="1103"/>
        <end position="1113"/>
    </location>
</feature>
<reference evidence="2 3" key="1">
    <citation type="submission" date="2015-07" db="EMBL/GenBank/DDBJ databases">
        <title>High-quality genome of monoxenous trypanosomatid Leptomonas pyrrhocoris.</title>
        <authorList>
            <person name="Flegontov P."/>
            <person name="Butenko A."/>
            <person name="Firsov S."/>
            <person name="Vlcek C."/>
            <person name="Logacheva M.D."/>
            <person name="Field M."/>
            <person name="Filatov D."/>
            <person name="Flegontova O."/>
            <person name="Gerasimov E."/>
            <person name="Jackson A.P."/>
            <person name="Kelly S."/>
            <person name="Opperdoes F."/>
            <person name="O'Reilly A."/>
            <person name="Votypka J."/>
            <person name="Yurchenko V."/>
            <person name="Lukes J."/>
        </authorList>
    </citation>
    <scope>NUCLEOTIDE SEQUENCE [LARGE SCALE GENOMIC DNA]</scope>
    <source>
        <strain evidence="2">H10</strain>
    </source>
</reference>
<feature type="compositionally biased region" description="Basic and acidic residues" evidence="1">
    <location>
        <begin position="116"/>
        <end position="129"/>
    </location>
</feature>
<feature type="compositionally biased region" description="Polar residues" evidence="1">
    <location>
        <begin position="210"/>
        <end position="225"/>
    </location>
</feature>
<feature type="region of interest" description="Disordered" evidence="1">
    <location>
        <begin position="870"/>
        <end position="943"/>
    </location>
</feature>
<accession>A0A0N0VG26</accession>
<feature type="compositionally biased region" description="Polar residues" evidence="1">
    <location>
        <begin position="764"/>
        <end position="785"/>
    </location>
</feature>
<dbReference type="VEuPathDB" id="TriTrypDB:LpyrH10_04_0390"/>
<dbReference type="RefSeq" id="XP_015661093.1">
    <property type="nucleotide sequence ID" value="XM_015799491.1"/>
</dbReference>
<feature type="compositionally biased region" description="Basic and acidic residues" evidence="1">
    <location>
        <begin position="592"/>
        <end position="605"/>
    </location>
</feature>
<proteinExistence type="predicted"/>
<feature type="region of interest" description="Disordered" evidence="1">
    <location>
        <begin position="380"/>
        <end position="426"/>
    </location>
</feature>
<evidence type="ECO:0000256" key="1">
    <source>
        <dbReference type="SAM" id="MobiDB-lite"/>
    </source>
</evidence>
<feature type="compositionally biased region" description="Polar residues" evidence="1">
    <location>
        <begin position="566"/>
        <end position="577"/>
    </location>
</feature>
<comment type="caution">
    <text evidence="2">The sequence shown here is derived from an EMBL/GenBank/DDBJ whole genome shotgun (WGS) entry which is preliminary data.</text>
</comment>
<dbReference type="Proteomes" id="UP000037923">
    <property type="component" value="Unassembled WGS sequence"/>
</dbReference>
<sequence length="1178" mass="122150">MPSNSGGAAVGTSSPPPETTRVDKGDDHHTSRRGSTALWVFPRSSAEALSAHDKGVDAPQQNSGQPNDYHIPTSDSSSVFSGCETVAPQTRGISYEQPDQKASHGLLTGLLSRRGGRGEGKPRKNDSNGRKQRSSLSSQMSLTSAAKHSSSSAARNPLLKGFDGTANNTGASPVGPHVGRGSYDWPTPPSPIKNSEILHPPVSSSRHELSTSPMLSLQSHSSPNGTLVHGERRDKRSASRFPEQGESHFVPLGSTDLANRGDSSASGRRQETDEVSMDEALSSSCVNGRTVFVGRRKTHNHGGVVPGASPSTSTSQYNELLVHTRSSPVRLYGGDENDASVPSSFFHPRSMRDAKAVLLRHAQGANASVRTSHAQSLYRAPSNVGGGGAVDNAGGASHRHAKTRGASRDHRSFNCSRSGVGRDEGGSLYSMGFDDDAVRTSISPGNVESLTFTRAGVLFPATAANQEGNMTSSSTVSTSRRLSRTDDGSGAIVEVMETSALTSRGNVAGGSNNNRGSSAQSTRGRSTGSIATLSNGRHGNNASEDDTSYLPSTTTYAGSYHPKQRQMLSSGYSLSRTGGSDGYGDSEDSVEMEERHRQKVDEVLRRLNRPQRANAGPRQSATSRPAASDMGGPRNEVMSALNTSTGPLTGDIGTSGTSGDNNNNYDASGGGGVTWPCIGGLGWGSLTGFGAAAAESATDEMGTAGWPGLGGEGGSEEWYARMRKKAAEEEAAEAAAYACTASSAIADANARFLSPGTISITAGPSLAPNSNPTPGIAVTSSSATTEAPMPSVDHSPAAPHPSSRPSRRISAPRSSLTPQAKPTTSANTSLLPARPPTSARTPAKPAAPFTGSEKGVAHVLSLTEHFMRRPPGVARHPEQPQQQRNTRSSKSCKSPLDPPQMDIESFEAHAPAPSEEANDTASVSSGCQPSLPAANATTAPRTRRVSCDSAYLDAVATTNVNVDVSGGCSNDKNIDNSTGNGTGVVLPSLSPPRTEASTPLSCTNIGATTPGHRRFDYHSRTSLPRVLPISSGNTGIVGSANSTYSEASSGSPKHNIKTAERISMLSSTNNDTSGRGITRPASPTASTSQPARGTPPQASVNGTFTAASATSSAGNEVVPRKRRHMPNKRPIAPASAAVRAGSTGLVRPGLPTGPPPKRPENSASPTRVVTASTRRRIT</sequence>
<dbReference type="EMBL" id="LGTL01000004">
    <property type="protein sequence ID" value="KPA82654.1"/>
    <property type="molecule type" value="Genomic_DNA"/>
</dbReference>
<feature type="compositionally biased region" description="Polar residues" evidence="1">
    <location>
        <begin position="1161"/>
        <end position="1172"/>
    </location>
</feature>
<feature type="compositionally biased region" description="Polar residues" evidence="1">
    <location>
        <begin position="919"/>
        <end position="928"/>
    </location>
</feature>
<keyword evidence="3" id="KW-1185">Reference proteome</keyword>
<gene>
    <name evidence="2" type="ORF">ABB37_02489</name>
</gene>
<dbReference type="OrthoDB" id="266640at2759"/>
<evidence type="ECO:0000313" key="2">
    <source>
        <dbReference type="EMBL" id="KPA82654.1"/>
    </source>
</evidence>
<feature type="compositionally biased region" description="Polar residues" evidence="1">
    <location>
        <begin position="816"/>
        <end position="830"/>
    </location>
</feature>
<feature type="region of interest" description="Disordered" evidence="1">
    <location>
        <begin position="466"/>
        <end position="660"/>
    </location>
</feature>
<name>A0A0N0VG26_LEPPY</name>
<feature type="compositionally biased region" description="Low complexity" evidence="1">
    <location>
        <begin position="649"/>
        <end position="660"/>
    </location>
</feature>
<feature type="region of interest" description="Disordered" evidence="1">
    <location>
        <begin position="764"/>
        <end position="854"/>
    </location>
</feature>
<evidence type="ECO:0000313" key="3">
    <source>
        <dbReference type="Proteomes" id="UP000037923"/>
    </source>
</evidence>
<protein>
    <submittedName>
        <fullName evidence="2">Uncharacterized protein</fullName>
    </submittedName>
</protein>
<feature type="compositionally biased region" description="Polar residues" evidence="1">
    <location>
        <begin position="499"/>
        <end position="542"/>
    </location>
</feature>
<dbReference type="AlphaFoldDB" id="A0A0N0VG26"/>
<feature type="compositionally biased region" description="Polar residues" evidence="1">
    <location>
        <begin position="1066"/>
        <end position="1102"/>
    </location>
</feature>
<feature type="region of interest" description="Disordered" evidence="1">
    <location>
        <begin position="1066"/>
        <end position="1178"/>
    </location>
</feature>
<feature type="compositionally biased region" description="Low complexity" evidence="1">
    <location>
        <begin position="134"/>
        <end position="154"/>
    </location>
</feature>
<dbReference type="GeneID" id="26902780"/>
<feature type="compositionally biased region" description="Low complexity" evidence="1">
    <location>
        <begin position="836"/>
        <end position="848"/>
    </location>
</feature>
<dbReference type="OMA" id="GKSEHNI"/>
<feature type="compositionally biased region" description="Low complexity" evidence="1">
    <location>
        <begin position="795"/>
        <end position="815"/>
    </location>
</feature>
<feature type="compositionally biased region" description="Basic and acidic residues" evidence="1">
    <location>
        <begin position="20"/>
        <end position="29"/>
    </location>
</feature>